<dbReference type="PROSITE" id="PS51406">
    <property type="entry name" value="FIBRINOGEN_C_2"/>
    <property type="match status" value="1"/>
</dbReference>
<feature type="compositionally biased region" description="Basic residues" evidence="6">
    <location>
        <begin position="544"/>
        <end position="561"/>
    </location>
</feature>
<dbReference type="GO" id="GO:0042730">
    <property type="term" value="P:fibrinolysis"/>
    <property type="evidence" value="ECO:0007669"/>
    <property type="project" value="TreeGrafter"/>
</dbReference>
<feature type="coiled-coil region" evidence="5">
    <location>
        <begin position="71"/>
        <end position="98"/>
    </location>
</feature>
<evidence type="ECO:0000256" key="2">
    <source>
        <dbReference type="ARBA" id="ARBA00022525"/>
    </source>
</evidence>
<feature type="compositionally biased region" description="Basic and acidic residues" evidence="6">
    <location>
        <begin position="1989"/>
        <end position="2002"/>
    </location>
</feature>
<evidence type="ECO:0000313" key="9">
    <source>
        <dbReference type="Ensembl" id="ENSMZEP00005025778.1"/>
    </source>
</evidence>
<dbReference type="GO" id="GO:0005577">
    <property type="term" value="C:fibrinogen complex"/>
    <property type="evidence" value="ECO:0007669"/>
    <property type="project" value="TreeGrafter"/>
</dbReference>
<feature type="chain" id="PRO_5018190716" evidence="7">
    <location>
        <begin position="24"/>
        <end position="2443"/>
    </location>
</feature>
<comment type="subcellular location">
    <subcellularLocation>
        <location evidence="1">Secreted</location>
    </subcellularLocation>
</comment>
<evidence type="ECO:0000256" key="6">
    <source>
        <dbReference type="SAM" id="MobiDB-lite"/>
    </source>
</evidence>
<dbReference type="CDD" id="cd00087">
    <property type="entry name" value="FReD"/>
    <property type="match status" value="1"/>
</dbReference>
<dbReference type="InterPro" id="IPR002181">
    <property type="entry name" value="Fibrinogen_a/b/g_C_dom"/>
</dbReference>
<dbReference type="PANTHER" id="PTHR47221">
    <property type="entry name" value="FIBRINOGEN ALPHA CHAIN"/>
    <property type="match status" value="1"/>
</dbReference>
<keyword evidence="7" id="KW-0732">Signal</keyword>
<feature type="compositionally biased region" description="Polar residues" evidence="6">
    <location>
        <begin position="2028"/>
        <end position="2064"/>
    </location>
</feature>
<evidence type="ECO:0000256" key="1">
    <source>
        <dbReference type="ARBA" id="ARBA00004613"/>
    </source>
</evidence>
<feature type="compositionally biased region" description="Low complexity" evidence="6">
    <location>
        <begin position="2110"/>
        <end position="2121"/>
    </location>
</feature>
<dbReference type="GO" id="GO:0030674">
    <property type="term" value="F:protein-macromolecule adaptor activity"/>
    <property type="evidence" value="ECO:0007669"/>
    <property type="project" value="TreeGrafter"/>
</dbReference>
<sequence length="2443" mass="271998">MRLTALCVCGTLLAFSSLSWITADSDEGILLVDKGFGPCTVTLTPGGQCRQVQHENTCPYLLTLPPLRIHLPQQLKELEKIVEDLQKLKDSVDELREICADCTVSQTERECGRHRENERETLSEETDRREDDRNWVNERLQENGFKQECSTVSVMEGDGDSEKTGTLEEKERKKWETERESNGGLIKETLTEVLETDGTTQSDRGKGKDKVVPTKVTTGGVNEGTVGEKVADKNNRQGERDRNKDTAGEENSKGYQENNLEHGKERKTFTNVNKTEESGHHVWQDKTEETETQTAASDRIKMSENHDENTNQEQEQSREEKKKEMEKRVQVEQNNEERKQTEKIRHTEKEKTIKEGGEGRETGKEIKTEDEETESGEGDDRELPSSEATKRTDFVSISPTPHSTINIALGLDSVDSNEATSSIPSPPMPSSTLHYITDVSHEITTQNTGLVAAGISKPPKADANTHTETTMSTGSGQHITNQTTTSRSGLHSHISSTTTTTVTTAHHQDLTVGAIDDSRWTAKKNISSNTKIGAKPLPGQGPKPGKRPKYNQKKHPFHHKPRIDQRPKPQPGKDPKGVETSKPKQRIPPHILPTDQNLNNDSIPKYGQNYTSDQNKLPTQKSKPNEKTVTPIWTPPPHHRPQNANTAGSDEYPDQVTATNQTEIEPKSEKGIVHNPKTEKPDQNQKIEKWSKGGEKTTTDQKPGYSGTSDENPTQVSYFNQDSTPRKKTTPDLTKTPPNQKSKITQIIPTKQKPVQEPESKESPTASYTEKAKQNETSDENPLHVSNSNQDSTPRKKTTPDLPKTPPNQKPKTRQNIPTKPKPVQEPKSKESLTASYAEKAKQNETSDENPSQVPYSNQDPISGKKTTPDLTKTPPNQKSKITQIIPTKQKPVQEPESKESPTASYTEKAKQNETSDENPLHVSNSNQDSTPRKKTTPDLPKTPPKEKPKTRQNIPTKPKPVQEPESKESPTASYAEKAKQNETSDENPSQVPYSNQDPISGKKTTPDLPKTPPNQKPKITQIIPTKPKHVQEPESKESPTASYTEKPEQKQTSDENPSQVSNSNQDSTPRKKTMPDLMKTLPNEKPKTRQNIPTKPKPVQEPESKVSPTASYAEKAKQNETSDENPMQVSYSNQDPISGKKTIPDLPKTPPNQKPKTRQNIPTKPKPVQEPKSKESPTASYAEKAKQNETSDENPSQVPYSNQDPISGKKTTPDLPKTPPNQKPKITQIIPTKPKHVQEPESKESPTASYTEKPKQKQTSDENPSQVSNSNQDSTPRKKTTTDLLKTPPKEKPKTRQNIPTKPKPVQEPKSKVSPTASYAEKAKQNETSDENPMQVSYSNQDPISGRKTIPDLPKTPPNQKPKTRQNIPTKPKPVQEPKSKESLTASYAEKAKQNETSDENPSQVPYSNQDPISGKKTTPDLPKTPPNQKPKITQIIPTKPKHVQEPESKESPTASYTEKPKQKQTSDENPSQVSNSNQDSTPRKKTTPDLLKTPPKEKPKTRQNIPTKPKPVQEPESKVSPTASYAEKAKQNETSDENPSQVSYSNQDPTSGKKTTPDLLKTPPEEKPKTRQNVPTKPKLVQEPESKESPTARYTEKPKQNETSDENPSHVSNSNQDLITGKKTMPDLLKTPPNQKPKTSQNIPVKPKPTQTSESKDSPTASYTEIPNQRETFDENLSYISNSTQDSTSGKKTMPDLPKTPGNQKPKITQIIPTKPKPVQEPKSKESPTASYAEKAKQNETSDEYPSHVSNSNQDPTFGKKTISDLMKTPPNQKPKARQKISTKPKPVQEPESKESPTASYTEKPKQKQTSDENPSHMSNSNQDPTPGKKTMPEIMKTPPNQKPKARQNIPTKPKPDQVPNQPSHTKPGTSFKPKPNVRPKTGPKPPETSHNFKTPKLGETPNLNAKPAPRAESNRTSKPRLPFIYRPRSMPTVRPGAPPVQRPKPAVQPKLSPKTKTDPPNISWTTSDHTQTSQINTPSTSGPIKHTAEVTHSPGDREFNPSLSKTVTPGPKTSNSLENGAFPHLQSQPKDSTMSPNNRIVSDLRPQTASQPASIPMTTKPNKIISGILTSVIPSTTPGSSKSKTNSGSDTQTEKHHKMEEIAPAFSTSPSPISHTISPPSPDFRSTTATTPGPKHPELAAEASTPSARELRVKINQVAAFFNNSLSPNGRPPNIHHKDHSEENQGGIRPDNTDGKLPTDKPPKVTMLPRDCSDHLLRGKTKSGLYLVTPDLRTSSFSVYCEMEQEGGGWTVLQRRQDGSVNFNRTWAEYQSGFGELDRGEFWLGNNIIHLLTRDREMVLRVELEDFDGLTGYAQYEQFKVASERLRYRLTVGSYSGTAGNALRFSKKYDHSNRAFTTPDRDHDRYPSGNCGAYYSSGWWFDACMSANLNGRYYDGRYKGVRNGIFWGTWHNILSEYYPTNERQSFKRVRMMIRPKDFVP</sequence>
<feature type="compositionally biased region" description="Basic and acidic residues" evidence="6">
    <location>
        <begin position="2194"/>
        <end position="2206"/>
    </location>
</feature>
<dbReference type="GO" id="GO:0005201">
    <property type="term" value="F:extracellular matrix structural constituent"/>
    <property type="evidence" value="ECO:0007669"/>
    <property type="project" value="TreeGrafter"/>
</dbReference>
<feature type="compositionally biased region" description="Basic and acidic residues" evidence="6">
    <location>
        <begin position="298"/>
        <end position="367"/>
    </location>
</feature>
<feature type="compositionally biased region" description="Polar residues" evidence="6">
    <location>
        <begin position="1539"/>
        <end position="1556"/>
    </location>
</feature>
<feature type="compositionally biased region" description="Polar residues" evidence="6">
    <location>
        <begin position="739"/>
        <end position="749"/>
    </location>
</feature>
<dbReference type="NCBIfam" id="NF040941">
    <property type="entry name" value="GGGWT_bact"/>
    <property type="match status" value="1"/>
</dbReference>
<feature type="compositionally biased region" description="Basic and acidic residues" evidence="6">
    <location>
        <begin position="664"/>
        <end position="699"/>
    </location>
</feature>
<dbReference type="GO" id="GO:0072377">
    <property type="term" value="P:blood coagulation, common pathway"/>
    <property type="evidence" value="ECO:0007669"/>
    <property type="project" value="TreeGrafter"/>
</dbReference>
<feature type="compositionally biased region" description="Polar residues" evidence="6">
    <location>
        <begin position="987"/>
        <end position="999"/>
    </location>
</feature>
<dbReference type="Gene3D" id="3.90.215.10">
    <property type="entry name" value="Gamma Fibrinogen, chain A, domain 1"/>
    <property type="match status" value="1"/>
</dbReference>
<keyword evidence="3" id="KW-1015">Disulfide bond</keyword>
<reference evidence="9" key="2">
    <citation type="submission" date="2025-08" db="UniProtKB">
        <authorList>
            <consortium name="Ensembl"/>
        </authorList>
    </citation>
    <scope>IDENTIFICATION</scope>
</reference>
<feature type="compositionally biased region" description="Low complexity" evidence="6">
    <location>
        <begin position="2077"/>
        <end position="2092"/>
    </location>
</feature>
<name>A0A3P9CTX4_9CICH</name>
<dbReference type="GO" id="GO:0034116">
    <property type="term" value="P:positive regulation of heterotypic cell-cell adhesion"/>
    <property type="evidence" value="ECO:0007669"/>
    <property type="project" value="TreeGrafter"/>
</dbReference>
<feature type="compositionally biased region" description="Polar residues" evidence="6">
    <location>
        <begin position="1818"/>
        <end position="1827"/>
    </location>
</feature>
<dbReference type="Proteomes" id="UP000265160">
    <property type="component" value="LG7"/>
</dbReference>
<feature type="compositionally biased region" description="Basic and acidic residues" evidence="6">
    <location>
        <begin position="381"/>
        <end position="390"/>
    </location>
</feature>
<feature type="compositionally biased region" description="Polar residues" evidence="6">
    <location>
        <begin position="1055"/>
        <end position="1068"/>
    </location>
</feature>
<dbReference type="STRING" id="106582.ENSMZEP00005025778"/>
<dbReference type="GeneTree" id="ENSGT00940000157946"/>
<dbReference type="Pfam" id="PF00147">
    <property type="entry name" value="Fibrinogen_C"/>
    <property type="match status" value="1"/>
</dbReference>
<feature type="compositionally biased region" description="Basic and acidic residues" evidence="6">
    <location>
        <begin position="562"/>
        <end position="582"/>
    </location>
</feature>
<feature type="region of interest" description="Disordered" evidence="6">
    <location>
        <begin position="2166"/>
        <end position="2207"/>
    </location>
</feature>
<reference evidence="9" key="3">
    <citation type="submission" date="2025-09" db="UniProtKB">
        <authorList>
            <consortium name="Ensembl"/>
        </authorList>
    </citation>
    <scope>IDENTIFICATION</scope>
</reference>
<dbReference type="GO" id="GO:0070527">
    <property type="term" value="P:platelet aggregation"/>
    <property type="evidence" value="ECO:0007669"/>
    <property type="project" value="TreeGrafter"/>
</dbReference>
<feature type="region of interest" description="Disordered" evidence="6">
    <location>
        <begin position="458"/>
        <end position="493"/>
    </location>
</feature>
<evidence type="ECO:0000256" key="7">
    <source>
        <dbReference type="SAM" id="SignalP"/>
    </source>
</evidence>
<feature type="compositionally biased region" description="Polar residues" evidence="6">
    <location>
        <begin position="2004"/>
        <end position="2021"/>
    </location>
</feature>
<feature type="compositionally biased region" description="Polar residues" evidence="6">
    <location>
        <begin position="466"/>
        <end position="493"/>
    </location>
</feature>
<evidence type="ECO:0000256" key="4">
    <source>
        <dbReference type="ARBA" id="ARBA00023180"/>
    </source>
</evidence>
<feature type="compositionally biased region" description="Low complexity" evidence="6">
    <location>
        <begin position="213"/>
        <end position="228"/>
    </location>
</feature>
<dbReference type="InterPro" id="IPR014716">
    <property type="entry name" value="Fibrinogen_a/b/g_C_1"/>
</dbReference>
<feature type="compositionally biased region" description="Polar residues" evidence="6">
    <location>
        <begin position="1125"/>
        <end position="1137"/>
    </location>
</feature>
<reference evidence="9 10" key="1">
    <citation type="journal article" date="2014" name="Nature">
        <title>The genomic substrate for adaptive radiation in African cichlid fish.</title>
        <authorList>
            <person name="Brawand D."/>
            <person name="Wagner C.E."/>
            <person name="Li Y.I."/>
            <person name="Malinsky M."/>
            <person name="Keller I."/>
            <person name="Fan S."/>
            <person name="Simakov O."/>
            <person name="Ng A.Y."/>
            <person name="Lim Z.W."/>
            <person name="Bezault E."/>
            <person name="Turner-Maier J."/>
            <person name="Johnson J."/>
            <person name="Alcazar R."/>
            <person name="Noh H.J."/>
            <person name="Russell P."/>
            <person name="Aken B."/>
            <person name="Alfoldi J."/>
            <person name="Amemiya C."/>
            <person name="Azzouzi N."/>
            <person name="Baroiller J.F."/>
            <person name="Barloy-Hubler F."/>
            <person name="Berlin A."/>
            <person name="Bloomquist R."/>
            <person name="Carleton K.L."/>
            <person name="Conte M.A."/>
            <person name="D'Cotta H."/>
            <person name="Eshel O."/>
            <person name="Gaffney L."/>
            <person name="Galibert F."/>
            <person name="Gante H.F."/>
            <person name="Gnerre S."/>
            <person name="Greuter L."/>
            <person name="Guyon R."/>
            <person name="Haddad N.S."/>
            <person name="Haerty W."/>
            <person name="Harris R.M."/>
            <person name="Hofmann H.A."/>
            <person name="Hourlier T."/>
            <person name="Hulata G."/>
            <person name="Jaffe D.B."/>
            <person name="Lara M."/>
            <person name="Lee A.P."/>
            <person name="MacCallum I."/>
            <person name="Mwaiko S."/>
            <person name="Nikaido M."/>
            <person name="Nishihara H."/>
            <person name="Ozouf-Costaz C."/>
            <person name="Penman D.J."/>
            <person name="Przybylski D."/>
            <person name="Rakotomanga M."/>
            <person name="Renn S.C.P."/>
            <person name="Ribeiro F.J."/>
            <person name="Ron M."/>
            <person name="Salzburger W."/>
            <person name="Sanchez-Pulido L."/>
            <person name="Santos M.E."/>
            <person name="Searle S."/>
            <person name="Sharpe T."/>
            <person name="Swofford R."/>
            <person name="Tan F.J."/>
            <person name="Williams L."/>
            <person name="Young S."/>
            <person name="Yin S."/>
            <person name="Okada N."/>
            <person name="Kocher T.D."/>
            <person name="Miska E.A."/>
            <person name="Lander E.S."/>
            <person name="Venkatesh B."/>
            <person name="Fernald R.D."/>
            <person name="Meyer A."/>
            <person name="Ponting C.P."/>
            <person name="Streelman J.T."/>
            <person name="Lindblad-Toh K."/>
            <person name="Seehausen O."/>
            <person name="Di Palma F."/>
        </authorList>
    </citation>
    <scope>NUCLEOTIDE SEQUENCE</scope>
</reference>
<feature type="compositionally biased region" description="Basic and acidic residues" evidence="6">
    <location>
        <begin position="1582"/>
        <end position="1604"/>
    </location>
</feature>
<feature type="compositionally biased region" description="Polar residues" evidence="6">
    <location>
        <begin position="1611"/>
        <end position="1620"/>
    </location>
</feature>
<keyword evidence="2" id="KW-0964">Secreted</keyword>
<evidence type="ECO:0000256" key="3">
    <source>
        <dbReference type="ARBA" id="ARBA00023157"/>
    </source>
</evidence>
<dbReference type="FunFam" id="3.90.215.10:FF:000001">
    <property type="entry name" value="Tenascin isoform 1"/>
    <property type="match status" value="1"/>
</dbReference>
<feature type="compositionally biased region" description="Polar residues" evidence="6">
    <location>
        <begin position="877"/>
        <end position="887"/>
    </location>
</feature>
<organism evidence="9 10">
    <name type="scientific">Maylandia zebra</name>
    <name type="common">zebra mbuna</name>
    <dbReference type="NCBI Taxonomy" id="106582"/>
    <lineage>
        <taxon>Eukaryota</taxon>
        <taxon>Metazoa</taxon>
        <taxon>Chordata</taxon>
        <taxon>Craniata</taxon>
        <taxon>Vertebrata</taxon>
        <taxon>Euteleostomi</taxon>
        <taxon>Actinopterygii</taxon>
        <taxon>Neopterygii</taxon>
        <taxon>Teleostei</taxon>
        <taxon>Neoteleostei</taxon>
        <taxon>Acanthomorphata</taxon>
        <taxon>Ovalentaria</taxon>
        <taxon>Cichlomorphae</taxon>
        <taxon>Cichliformes</taxon>
        <taxon>Cichlidae</taxon>
        <taxon>African cichlids</taxon>
        <taxon>Pseudocrenilabrinae</taxon>
        <taxon>Haplochromini</taxon>
        <taxon>Maylandia</taxon>
        <taxon>Maylandia zebra complex</taxon>
    </lineage>
</organism>
<feature type="compositionally biased region" description="Polar residues" evidence="6">
    <location>
        <begin position="1961"/>
        <end position="1985"/>
    </location>
</feature>
<dbReference type="SUPFAM" id="SSF56496">
    <property type="entry name" value="Fibrinogen C-terminal domain-like"/>
    <property type="match status" value="1"/>
</dbReference>
<feature type="compositionally biased region" description="Polar residues" evidence="6">
    <location>
        <begin position="1861"/>
        <end position="1871"/>
    </location>
</feature>
<dbReference type="PANTHER" id="PTHR47221:SF5">
    <property type="entry name" value="FIBRINOGEN C-TERMINAL DOMAIN-CONTAINING PROTEIN"/>
    <property type="match status" value="1"/>
</dbReference>
<protein>
    <submittedName>
        <fullName evidence="9">Adhesive plaque matrix protein</fullName>
    </submittedName>
</protein>
<feature type="compositionally biased region" description="Basic and acidic residues" evidence="6">
    <location>
        <begin position="160"/>
        <end position="181"/>
    </location>
</feature>
<feature type="compositionally biased region" description="Polar residues" evidence="6">
    <location>
        <begin position="849"/>
        <end position="861"/>
    </location>
</feature>
<feature type="compositionally biased region" description="Basic and acidic residues" evidence="6">
    <location>
        <begin position="203"/>
        <end position="212"/>
    </location>
</feature>
<feature type="compositionally biased region" description="Polar residues" evidence="6">
    <location>
        <begin position="594"/>
        <end position="622"/>
    </location>
</feature>
<feature type="compositionally biased region" description="Polar residues" evidence="6">
    <location>
        <begin position="1469"/>
        <end position="1482"/>
    </location>
</feature>
<evidence type="ECO:0000259" key="8">
    <source>
        <dbReference type="PROSITE" id="PS51406"/>
    </source>
</evidence>
<dbReference type="Ensembl" id="ENSMZET00005026612.1">
    <property type="protein sequence ID" value="ENSMZEP00005025778.1"/>
    <property type="gene ID" value="ENSMZEG00005019234.1"/>
</dbReference>
<evidence type="ECO:0000256" key="5">
    <source>
        <dbReference type="SAM" id="Coils"/>
    </source>
</evidence>
<keyword evidence="5" id="KW-0175">Coiled coil</keyword>
<dbReference type="InterPro" id="IPR020837">
    <property type="entry name" value="Fibrinogen_CS"/>
</dbReference>
<dbReference type="SMART" id="SM00186">
    <property type="entry name" value="FBG"/>
    <property type="match status" value="1"/>
</dbReference>
<feature type="compositionally biased region" description="Basic and acidic residues" evidence="6">
    <location>
        <begin position="1805"/>
        <end position="1817"/>
    </location>
</feature>
<feature type="signal peptide" evidence="7">
    <location>
        <begin position="1"/>
        <end position="23"/>
    </location>
</feature>
<feature type="compositionally biased region" description="Polar residues" evidence="6">
    <location>
        <begin position="706"/>
        <end position="723"/>
    </location>
</feature>
<feature type="compositionally biased region" description="Polar residues" evidence="6">
    <location>
        <begin position="1194"/>
        <end position="1206"/>
    </location>
</feature>
<feature type="compositionally biased region" description="Polar residues" evidence="6">
    <location>
        <begin position="1680"/>
        <end position="1693"/>
    </location>
</feature>
<feature type="region of interest" description="Disordered" evidence="6">
    <location>
        <begin position="526"/>
        <end position="2150"/>
    </location>
</feature>
<accession>A0A3P9CTX4</accession>
<feature type="compositionally biased region" description="Basic and acidic residues" evidence="6">
    <location>
        <begin position="2095"/>
        <end position="2104"/>
    </location>
</feature>
<feature type="region of interest" description="Disordered" evidence="6">
    <location>
        <begin position="153"/>
        <end position="390"/>
    </location>
</feature>
<feature type="compositionally biased region" description="Polar residues" evidence="6">
    <location>
        <begin position="1332"/>
        <end position="1344"/>
    </location>
</feature>
<feature type="compositionally biased region" description="Polar residues" evidence="6">
    <location>
        <begin position="1262"/>
        <end position="1275"/>
    </location>
</feature>
<dbReference type="InterPro" id="IPR037579">
    <property type="entry name" value="FIB_ANG-like"/>
</dbReference>
<proteinExistence type="predicted"/>
<dbReference type="InterPro" id="IPR036056">
    <property type="entry name" value="Fibrinogen-like_C"/>
</dbReference>
<feature type="domain" description="Fibrinogen C-terminal" evidence="8">
    <location>
        <begin position="2206"/>
        <end position="2440"/>
    </location>
</feature>
<feature type="region of interest" description="Disordered" evidence="6">
    <location>
        <begin position="113"/>
        <end position="132"/>
    </location>
</feature>
<feature type="compositionally biased region" description="Polar residues" evidence="6">
    <location>
        <begin position="1634"/>
        <end position="1672"/>
    </location>
</feature>
<feature type="compositionally biased region" description="Basic and acidic residues" evidence="6">
    <location>
        <begin position="229"/>
        <end position="252"/>
    </location>
</feature>
<dbReference type="PROSITE" id="PS00514">
    <property type="entry name" value="FIBRINOGEN_C_1"/>
    <property type="match status" value="1"/>
</dbReference>
<feature type="compositionally biased region" description="Basic and acidic residues" evidence="6">
    <location>
        <begin position="259"/>
        <end position="289"/>
    </location>
</feature>
<keyword evidence="4" id="KW-0325">Glycoprotein</keyword>
<feature type="compositionally biased region" description="Low complexity" evidence="6">
    <location>
        <begin position="865"/>
        <end position="876"/>
    </location>
</feature>
<evidence type="ECO:0000313" key="10">
    <source>
        <dbReference type="Proteomes" id="UP000265160"/>
    </source>
</evidence>
<feature type="compositionally biased region" description="Polar residues" evidence="6">
    <location>
        <begin position="1401"/>
        <end position="1413"/>
    </location>
</feature>
<keyword evidence="10" id="KW-1185">Reference proteome</keyword>
<feature type="compositionally biased region" description="Acidic residues" evidence="6">
    <location>
        <begin position="368"/>
        <end position="380"/>
    </location>
</feature>